<sequence length="35" mass="4027">MMTLQKKLQLLTIPAESVRLSCGNLIFSPFFIRMV</sequence>
<name>A0A0A9H8K7_ARUDO</name>
<reference evidence="1" key="1">
    <citation type="submission" date="2014-09" db="EMBL/GenBank/DDBJ databases">
        <authorList>
            <person name="Magalhaes I.L.F."/>
            <person name="Oliveira U."/>
            <person name="Santos F.R."/>
            <person name="Vidigal T.H.D.A."/>
            <person name="Brescovit A.D."/>
            <person name="Santos A.J."/>
        </authorList>
    </citation>
    <scope>NUCLEOTIDE SEQUENCE</scope>
    <source>
        <tissue evidence="1">Shoot tissue taken approximately 20 cm above the soil surface</tissue>
    </source>
</reference>
<reference evidence="1" key="2">
    <citation type="journal article" date="2015" name="Data Brief">
        <title>Shoot transcriptome of the giant reed, Arundo donax.</title>
        <authorList>
            <person name="Barrero R.A."/>
            <person name="Guerrero F.D."/>
            <person name="Moolhuijzen P."/>
            <person name="Goolsby J.A."/>
            <person name="Tidwell J."/>
            <person name="Bellgard S.E."/>
            <person name="Bellgard M.I."/>
        </authorList>
    </citation>
    <scope>NUCLEOTIDE SEQUENCE</scope>
    <source>
        <tissue evidence="1">Shoot tissue taken approximately 20 cm above the soil surface</tissue>
    </source>
</reference>
<proteinExistence type="predicted"/>
<accession>A0A0A9H8K7</accession>
<evidence type="ECO:0000313" key="1">
    <source>
        <dbReference type="EMBL" id="JAE32109.1"/>
    </source>
</evidence>
<organism evidence="1">
    <name type="scientific">Arundo donax</name>
    <name type="common">Giant reed</name>
    <name type="synonym">Donax arundinaceus</name>
    <dbReference type="NCBI Taxonomy" id="35708"/>
    <lineage>
        <taxon>Eukaryota</taxon>
        <taxon>Viridiplantae</taxon>
        <taxon>Streptophyta</taxon>
        <taxon>Embryophyta</taxon>
        <taxon>Tracheophyta</taxon>
        <taxon>Spermatophyta</taxon>
        <taxon>Magnoliopsida</taxon>
        <taxon>Liliopsida</taxon>
        <taxon>Poales</taxon>
        <taxon>Poaceae</taxon>
        <taxon>PACMAD clade</taxon>
        <taxon>Arundinoideae</taxon>
        <taxon>Arundineae</taxon>
        <taxon>Arundo</taxon>
    </lineage>
</organism>
<dbReference type="AlphaFoldDB" id="A0A0A9H8K7"/>
<protein>
    <submittedName>
        <fullName evidence="1">Uncharacterized protein</fullName>
    </submittedName>
</protein>
<dbReference type="EMBL" id="GBRH01165787">
    <property type="protein sequence ID" value="JAE32109.1"/>
    <property type="molecule type" value="Transcribed_RNA"/>
</dbReference>